<feature type="transmembrane region" description="Helical" evidence="1">
    <location>
        <begin position="312"/>
        <end position="332"/>
    </location>
</feature>
<keyword evidence="1" id="KW-0812">Transmembrane</keyword>
<dbReference type="EMBL" id="JAUCGQ010000003">
    <property type="protein sequence ID" value="MDM7856446.1"/>
    <property type="molecule type" value="Genomic_DNA"/>
</dbReference>
<keyword evidence="1" id="KW-0472">Membrane</keyword>
<comment type="caution">
    <text evidence="2">The sequence shown here is derived from an EMBL/GenBank/DDBJ whole genome shotgun (WGS) entry which is preliminary data.</text>
</comment>
<feature type="transmembrane region" description="Helical" evidence="1">
    <location>
        <begin position="261"/>
        <end position="282"/>
    </location>
</feature>
<evidence type="ECO:0000313" key="3">
    <source>
        <dbReference type="Proteomes" id="UP001529338"/>
    </source>
</evidence>
<sequence>MPERDATREPDVLELRIHGVSNTPPAAMLGLRAEQVVQVDGDDLGSFWVARPGVDDPHGPPHGVRREAYSWGAMARLSTVPGLGKVSGTIAGVIRALWVLIIPFGFANVAYWSRDLEEPTGRRSSASGGVVRLFGLLLTLLVVTTTATVTLGVVAAQCYTPRATLPGTSVEYVMRCTALPSALDSWARWATGVRTAAYAAVAAGALIVLGVIGSTGLVRYEPRESTTKARGLGARGSARQQRWPVLARPQFWNRAMRSGELWLLHLAASLGALTAMLAWHFLYRDRDGCQVATGFGAKGCFGGTFDAAGRGWSLLVIGGVAVVVAVAVRVTALRLDPMRPPPPERDEAERRARVAEARSSERRSARWRLLAVLLSALALALFVACDIAVANTPDGALEGSAGRADVPFVGLDPVPRAIVTLLLLLCVVGAGARARVRAWLWAPIVVLAPVAVGVAVLWPDAGAARWLRWAAAALAAVLVVVVLVASVRRRGVAHREGWAGRGPFVFLAIAAGFAMLLSAATVVGVVAWLQGPGAPENAAVPPGVASALATVDANDRLRTPVTVEVPHAAVLVTPHGYSQFAVASVAGLAVFVLVVLTLGARMLAGSRTPIPVVPPAPRHDVAGAGALLPGLVAGLVAELGPDETRAVQRGRHRAAFAQRAEGIVGVLSWILLAALVLAIVLPDPTATYGGFAGHAWAFGVQWSTAAVTASVGLLITSVVLAGSKKSLARPWGLLWDLMCFLPRAAHPFAPPCYTERVVPELRSRIDRWLGDDGTPSRPGRTVVLSAHSLGGVIAVAALLARWDGPRGDADPRVALLTYGTQLRAYFGRFFPELFGPAVLGTRSAPAPHVWRLDPWTRAPATANPPGYTLVDSLTGRGRTTRWRSLWRRTDFIGFPVDDYVPTPRRIDHLASEIAPDTYMLAVAAHSGYPETAQYAVQLGVMIDELRLLGRRSNRSIPGP</sequence>
<feature type="transmembrane region" description="Helical" evidence="1">
    <location>
        <begin position="196"/>
        <end position="218"/>
    </location>
</feature>
<feature type="transmembrane region" description="Helical" evidence="1">
    <location>
        <begin position="439"/>
        <end position="460"/>
    </location>
</feature>
<evidence type="ECO:0008006" key="4">
    <source>
        <dbReference type="Google" id="ProtNLM"/>
    </source>
</evidence>
<dbReference type="RefSeq" id="WP_289456623.1">
    <property type="nucleotide sequence ID" value="NZ_JAUCGQ010000003.1"/>
</dbReference>
<name>A0ABT7SJT3_9CELL</name>
<accession>A0ABT7SJT3</accession>
<protein>
    <recommendedName>
        <fullName evidence="4">Fungal lipase-like domain-containing protein</fullName>
    </recommendedName>
</protein>
<feature type="transmembrane region" description="Helical" evidence="1">
    <location>
        <begin position="662"/>
        <end position="681"/>
    </location>
</feature>
<gene>
    <name evidence="2" type="ORF">QRT04_16025</name>
</gene>
<feature type="transmembrane region" description="Helical" evidence="1">
    <location>
        <begin position="580"/>
        <end position="600"/>
    </location>
</feature>
<feature type="transmembrane region" description="Helical" evidence="1">
    <location>
        <begin position="133"/>
        <end position="156"/>
    </location>
</feature>
<keyword evidence="1" id="KW-1133">Transmembrane helix</keyword>
<dbReference type="Proteomes" id="UP001529338">
    <property type="component" value="Unassembled WGS sequence"/>
</dbReference>
<evidence type="ECO:0000256" key="1">
    <source>
        <dbReference type="SAM" id="Phobius"/>
    </source>
</evidence>
<feature type="transmembrane region" description="Helical" evidence="1">
    <location>
        <begin position="701"/>
        <end position="721"/>
    </location>
</feature>
<organism evidence="2 3">
    <name type="scientific">Cellulomonas alba</name>
    <dbReference type="NCBI Taxonomy" id="3053467"/>
    <lineage>
        <taxon>Bacteria</taxon>
        <taxon>Bacillati</taxon>
        <taxon>Actinomycetota</taxon>
        <taxon>Actinomycetes</taxon>
        <taxon>Micrococcales</taxon>
        <taxon>Cellulomonadaceae</taxon>
        <taxon>Cellulomonas</taxon>
    </lineage>
</organism>
<feature type="transmembrane region" description="Helical" evidence="1">
    <location>
        <begin position="90"/>
        <end position="112"/>
    </location>
</feature>
<evidence type="ECO:0000313" key="2">
    <source>
        <dbReference type="EMBL" id="MDM7856446.1"/>
    </source>
</evidence>
<feature type="transmembrane region" description="Helical" evidence="1">
    <location>
        <begin position="505"/>
        <end position="529"/>
    </location>
</feature>
<feature type="transmembrane region" description="Helical" evidence="1">
    <location>
        <begin position="369"/>
        <end position="390"/>
    </location>
</feature>
<keyword evidence="3" id="KW-1185">Reference proteome</keyword>
<feature type="transmembrane region" description="Helical" evidence="1">
    <location>
        <begin position="466"/>
        <end position="485"/>
    </location>
</feature>
<feature type="transmembrane region" description="Helical" evidence="1">
    <location>
        <begin position="414"/>
        <end position="432"/>
    </location>
</feature>
<reference evidence="2 3" key="1">
    <citation type="submission" date="2023-06" db="EMBL/GenBank/DDBJ databases">
        <title>Cellulomonas sp. MW4 Whole genome sequence.</title>
        <authorList>
            <person name="Park S."/>
        </authorList>
    </citation>
    <scope>NUCLEOTIDE SEQUENCE [LARGE SCALE GENOMIC DNA]</scope>
    <source>
        <strain evidence="2 3">MW4</strain>
    </source>
</reference>
<proteinExistence type="predicted"/>